<proteinExistence type="predicted"/>
<organism evidence="1">
    <name type="scientific">marine sediment metagenome</name>
    <dbReference type="NCBI Taxonomy" id="412755"/>
    <lineage>
        <taxon>unclassified sequences</taxon>
        <taxon>metagenomes</taxon>
        <taxon>ecological metagenomes</taxon>
    </lineage>
</organism>
<dbReference type="EMBL" id="BARW01031346">
    <property type="protein sequence ID" value="GAJ15194.1"/>
    <property type="molecule type" value="Genomic_DNA"/>
</dbReference>
<reference evidence="1" key="1">
    <citation type="journal article" date="2014" name="Front. Microbiol.">
        <title>High frequency of phylogenetically diverse reductive dehalogenase-homologous genes in deep subseafloor sedimentary metagenomes.</title>
        <authorList>
            <person name="Kawai M."/>
            <person name="Futagami T."/>
            <person name="Toyoda A."/>
            <person name="Takaki Y."/>
            <person name="Nishi S."/>
            <person name="Hori S."/>
            <person name="Arai W."/>
            <person name="Tsubouchi T."/>
            <person name="Morono Y."/>
            <person name="Uchiyama I."/>
            <person name="Ito T."/>
            <person name="Fujiyama A."/>
            <person name="Inagaki F."/>
            <person name="Takami H."/>
        </authorList>
    </citation>
    <scope>NUCLEOTIDE SEQUENCE</scope>
    <source>
        <strain evidence="1">Expedition CK06-06</strain>
    </source>
</reference>
<name>X1UCG7_9ZZZZ</name>
<comment type="caution">
    <text evidence="1">The sequence shown here is derived from an EMBL/GenBank/DDBJ whole genome shotgun (WGS) entry which is preliminary data.</text>
</comment>
<sequence length="40" mass="4838">MPHIEIDFFPYLPVEELEVWFGGQQCLDAIEDMKHQRFEV</sequence>
<evidence type="ECO:0000313" key="1">
    <source>
        <dbReference type="EMBL" id="GAJ15194.1"/>
    </source>
</evidence>
<dbReference type="AlphaFoldDB" id="X1UCG7"/>
<accession>X1UCG7</accession>
<protein>
    <submittedName>
        <fullName evidence="1">Uncharacterized protein</fullName>
    </submittedName>
</protein>
<gene>
    <name evidence="1" type="ORF">S12H4_49879</name>
</gene>